<dbReference type="Proteomes" id="UP000692954">
    <property type="component" value="Unassembled WGS sequence"/>
</dbReference>
<sequence>MWFKKIGRNIIHQERLFIQNVKKHNNIFHNQKELQSKSEFENLKGQRATIRLPQNTQLNH</sequence>
<protein>
    <submittedName>
        <fullName evidence="1">Uncharacterized protein</fullName>
    </submittedName>
</protein>
<evidence type="ECO:0000313" key="2">
    <source>
        <dbReference type="Proteomes" id="UP000692954"/>
    </source>
</evidence>
<evidence type="ECO:0000313" key="1">
    <source>
        <dbReference type="EMBL" id="CAD8131202.1"/>
    </source>
</evidence>
<dbReference type="EMBL" id="CAJJDN010000406">
    <property type="protein sequence ID" value="CAD8131202.1"/>
    <property type="molecule type" value="Genomic_DNA"/>
</dbReference>
<gene>
    <name evidence="1" type="ORF">PSON_ATCC_30995.1.T4060002</name>
</gene>
<comment type="caution">
    <text evidence="1">The sequence shown here is derived from an EMBL/GenBank/DDBJ whole genome shotgun (WGS) entry which is preliminary data.</text>
</comment>
<proteinExistence type="predicted"/>
<keyword evidence="2" id="KW-1185">Reference proteome</keyword>
<reference evidence="1" key="1">
    <citation type="submission" date="2021-01" db="EMBL/GenBank/DDBJ databases">
        <authorList>
            <consortium name="Genoscope - CEA"/>
            <person name="William W."/>
        </authorList>
    </citation>
    <scope>NUCLEOTIDE SEQUENCE</scope>
</reference>
<organism evidence="1 2">
    <name type="scientific">Paramecium sonneborni</name>
    <dbReference type="NCBI Taxonomy" id="65129"/>
    <lineage>
        <taxon>Eukaryota</taxon>
        <taxon>Sar</taxon>
        <taxon>Alveolata</taxon>
        <taxon>Ciliophora</taxon>
        <taxon>Intramacronucleata</taxon>
        <taxon>Oligohymenophorea</taxon>
        <taxon>Peniculida</taxon>
        <taxon>Parameciidae</taxon>
        <taxon>Paramecium</taxon>
    </lineage>
</organism>
<accession>A0A8S1RV25</accession>
<dbReference type="AlphaFoldDB" id="A0A8S1RV25"/>
<name>A0A8S1RV25_9CILI</name>